<name>A0A8S1DNI3_9INSE</name>
<evidence type="ECO:0000313" key="1">
    <source>
        <dbReference type="EMBL" id="CAB3385244.1"/>
    </source>
</evidence>
<reference evidence="1 2" key="1">
    <citation type="submission" date="2020-04" db="EMBL/GenBank/DDBJ databases">
        <authorList>
            <person name="Alioto T."/>
            <person name="Alioto T."/>
            <person name="Gomez Garrido J."/>
        </authorList>
    </citation>
    <scope>NUCLEOTIDE SEQUENCE [LARGE SCALE GENOMIC DNA]</scope>
</reference>
<protein>
    <submittedName>
        <fullName evidence="1">Uncharacterized protein</fullName>
    </submittedName>
</protein>
<evidence type="ECO:0000313" key="2">
    <source>
        <dbReference type="Proteomes" id="UP000494165"/>
    </source>
</evidence>
<sequence>MTLLWRLYEISERAVFIVLSKFFSNSECQYSLELNKNLNFWLQIDLAALGLPAPPEDMPEIDVLTPCCSQIDMFSFGLISFPTLPKPTPHVDL</sequence>
<dbReference type="AlphaFoldDB" id="A0A8S1DNI3"/>
<comment type="caution">
    <text evidence="1">The sequence shown here is derived from an EMBL/GenBank/DDBJ whole genome shotgun (WGS) entry which is preliminary data.</text>
</comment>
<dbReference type="EMBL" id="CADEPI010000400">
    <property type="protein sequence ID" value="CAB3385244.1"/>
    <property type="molecule type" value="Genomic_DNA"/>
</dbReference>
<organism evidence="1 2">
    <name type="scientific">Cloeon dipterum</name>
    <dbReference type="NCBI Taxonomy" id="197152"/>
    <lineage>
        <taxon>Eukaryota</taxon>
        <taxon>Metazoa</taxon>
        <taxon>Ecdysozoa</taxon>
        <taxon>Arthropoda</taxon>
        <taxon>Hexapoda</taxon>
        <taxon>Insecta</taxon>
        <taxon>Pterygota</taxon>
        <taxon>Palaeoptera</taxon>
        <taxon>Ephemeroptera</taxon>
        <taxon>Pisciforma</taxon>
        <taxon>Baetidae</taxon>
        <taxon>Cloeon</taxon>
    </lineage>
</organism>
<accession>A0A8S1DNI3</accession>
<keyword evidence="2" id="KW-1185">Reference proteome</keyword>
<proteinExistence type="predicted"/>
<dbReference type="Proteomes" id="UP000494165">
    <property type="component" value="Unassembled WGS sequence"/>
</dbReference>
<gene>
    <name evidence="1" type="ORF">CLODIP_2_CD01324</name>
</gene>